<protein>
    <submittedName>
        <fullName evidence="2">Uncharacterized protein</fullName>
    </submittedName>
</protein>
<feature type="compositionally biased region" description="Polar residues" evidence="1">
    <location>
        <begin position="1"/>
        <end position="21"/>
    </location>
</feature>
<feature type="region of interest" description="Disordered" evidence="1">
    <location>
        <begin position="73"/>
        <end position="201"/>
    </location>
</feature>
<evidence type="ECO:0000313" key="3">
    <source>
        <dbReference type="Proteomes" id="UP000828390"/>
    </source>
</evidence>
<dbReference type="Proteomes" id="UP000828390">
    <property type="component" value="Unassembled WGS sequence"/>
</dbReference>
<sequence>MKSNPMDTSKPSGTTPVTSPAQLKPPRSKKIFKPDKMRMALMSTLEKLNRQDPESLPFRQPVDSVALQIHAKKAYEEEESDFEDEMLSGMSRDPEMSFPKLSTPKKGDQREGKSKGKKSKFKDDISDNSDFVTPKKKKRFKSKILDANISDSNSKEEANGKKGAKKGKSKGKRKAEDSSDEDTYTGNRKSKDKKRRRIKRMAYSDEHTTVFGHWQTDLGNQHLPHTFVVGKLHV</sequence>
<feature type="compositionally biased region" description="Basic residues" evidence="1">
    <location>
        <begin position="162"/>
        <end position="173"/>
    </location>
</feature>
<gene>
    <name evidence="2" type="ORF">DPMN_122616</name>
</gene>
<feature type="region of interest" description="Disordered" evidence="1">
    <location>
        <begin position="1"/>
        <end position="35"/>
    </location>
</feature>
<feature type="compositionally biased region" description="Basic residues" evidence="1">
    <location>
        <begin position="188"/>
        <end position="200"/>
    </location>
</feature>
<name>A0A9D4JUN0_DREPO</name>
<dbReference type="EMBL" id="JAIWYP010000005">
    <property type="protein sequence ID" value="KAH3820867.1"/>
    <property type="molecule type" value="Genomic_DNA"/>
</dbReference>
<reference evidence="2" key="2">
    <citation type="submission" date="2020-11" db="EMBL/GenBank/DDBJ databases">
        <authorList>
            <person name="McCartney M.A."/>
            <person name="Auch B."/>
            <person name="Kono T."/>
            <person name="Mallez S."/>
            <person name="Becker A."/>
            <person name="Gohl D.M."/>
            <person name="Silverstein K.A.T."/>
            <person name="Koren S."/>
            <person name="Bechman K.B."/>
            <person name="Herman A."/>
            <person name="Abrahante J.E."/>
            <person name="Garbe J."/>
        </authorList>
    </citation>
    <scope>NUCLEOTIDE SEQUENCE</scope>
    <source>
        <strain evidence="2">Duluth1</strain>
        <tissue evidence="2">Whole animal</tissue>
    </source>
</reference>
<dbReference type="AlphaFoldDB" id="A0A9D4JUN0"/>
<keyword evidence="3" id="KW-1185">Reference proteome</keyword>
<evidence type="ECO:0000313" key="2">
    <source>
        <dbReference type="EMBL" id="KAH3820867.1"/>
    </source>
</evidence>
<organism evidence="2 3">
    <name type="scientific">Dreissena polymorpha</name>
    <name type="common">Zebra mussel</name>
    <name type="synonym">Mytilus polymorpha</name>
    <dbReference type="NCBI Taxonomy" id="45954"/>
    <lineage>
        <taxon>Eukaryota</taxon>
        <taxon>Metazoa</taxon>
        <taxon>Spiralia</taxon>
        <taxon>Lophotrochozoa</taxon>
        <taxon>Mollusca</taxon>
        <taxon>Bivalvia</taxon>
        <taxon>Autobranchia</taxon>
        <taxon>Heteroconchia</taxon>
        <taxon>Euheterodonta</taxon>
        <taxon>Imparidentia</taxon>
        <taxon>Neoheterodontei</taxon>
        <taxon>Myida</taxon>
        <taxon>Dreissenoidea</taxon>
        <taxon>Dreissenidae</taxon>
        <taxon>Dreissena</taxon>
    </lineage>
</organism>
<comment type="caution">
    <text evidence="2">The sequence shown here is derived from an EMBL/GenBank/DDBJ whole genome shotgun (WGS) entry which is preliminary data.</text>
</comment>
<evidence type="ECO:0000256" key="1">
    <source>
        <dbReference type="SAM" id="MobiDB-lite"/>
    </source>
</evidence>
<reference evidence="2" key="1">
    <citation type="journal article" date="2019" name="bioRxiv">
        <title>The Genome of the Zebra Mussel, Dreissena polymorpha: A Resource for Invasive Species Research.</title>
        <authorList>
            <person name="McCartney M.A."/>
            <person name="Auch B."/>
            <person name="Kono T."/>
            <person name="Mallez S."/>
            <person name="Zhang Y."/>
            <person name="Obille A."/>
            <person name="Becker A."/>
            <person name="Abrahante J.E."/>
            <person name="Garbe J."/>
            <person name="Badalamenti J.P."/>
            <person name="Herman A."/>
            <person name="Mangelson H."/>
            <person name="Liachko I."/>
            <person name="Sullivan S."/>
            <person name="Sone E.D."/>
            <person name="Koren S."/>
            <person name="Silverstein K.A.T."/>
            <person name="Beckman K.B."/>
            <person name="Gohl D.M."/>
        </authorList>
    </citation>
    <scope>NUCLEOTIDE SEQUENCE</scope>
    <source>
        <strain evidence="2">Duluth1</strain>
        <tissue evidence="2">Whole animal</tissue>
    </source>
</reference>
<accession>A0A9D4JUN0</accession>
<feature type="compositionally biased region" description="Basic and acidic residues" evidence="1">
    <location>
        <begin position="105"/>
        <end position="114"/>
    </location>
</feature>
<feature type="compositionally biased region" description="Acidic residues" evidence="1">
    <location>
        <begin position="76"/>
        <end position="86"/>
    </location>
</feature>
<proteinExistence type="predicted"/>